<dbReference type="AlphaFoldDB" id="A0A1M5JQ60"/>
<evidence type="ECO:0000256" key="3">
    <source>
        <dbReference type="ARBA" id="ARBA00023163"/>
    </source>
</evidence>
<gene>
    <name evidence="5" type="ORF">SAMN05443633_11553</name>
</gene>
<keyword evidence="1" id="KW-0805">Transcription regulation</keyword>
<evidence type="ECO:0000313" key="6">
    <source>
        <dbReference type="Proteomes" id="UP000184518"/>
    </source>
</evidence>
<accession>A0A1M5JQ60</accession>
<evidence type="ECO:0000256" key="2">
    <source>
        <dbReference type="ARBA" id="ARBA00023125"/>
    </source>
</evidence>
<dbReference type="GO" id="GO:0003677">
    <property type="term" value="F:DNA binding"/>
    <property type="evidence" value="ECO:0007669"/>
    <property type="project" value="UniProtKB-KW"/>
</dbReference>
<keyword evidence="6" id="KW-1185">Reference proteome</keyword>
<reference evidence="6" key="1">
    <citation type="submission" date="2016-11" db="EMBL/GenBank/DDBJ databases">
        <authorList>
            <person name="Varghese N."/>
            <person name="Submissions S."/>
        </authorList>
    </citation>
    <scope>NUCLEOTIDE SEQUENCE [LARGE SCALE GENOMIC DNA]</scope>
    <source>
        <strain evidence="6">DSM 27619</strain>
    </source>
</reference>
<dbReference type="InterPro" id="IPR036388">
    <property type="entry name" value="WH-like_DNA-bd_sf"/>
</dbReference>
<evidence type="ECO:0000313" key="5">
    <source>
        <dbReference type="EMBL" id="SHG42707.1"/>
    </source>
</evidence>
<dbReference type="Pfam" id="PF00196">
    <property type="entry name" value="GerE"/>
    <property type="match status" value="1"/>
</dbReference>
<dbReference type="PROSITE" id="PS50043">
    <property type="entry name" value="HTH_LUXR_2"/>
    <property type="match status" value="1"/>
</dbReference>
<evidence type="ECO:0000259" key="4">
    <source>
        <dbReference type="PROSITE" id="PS50043"/>
    </source>
</evidence>
<protein>
    <submittedName>
        <fullName evidence="5">Regulatory protein, luxR family</fullName>
    </submittedName>
</protein>
<dbReference type="GO" id="GO:0006355">
    <property type="term" value="P:regulation of DNA-templated transcription"/>
    <property type="evidence" value="ECO:0007669"/>
    <property type="project" value="InterPro"/>
</dbReference>
<dbReference type="PANTHER" id="PTHR44688:SF16">
    <property type="entry name" value="DNA-BINDING TRANSCRIPTIONAL ACTIVATOR DEVR_DOSR"/>
    <property type="match status" value="1"/>
</dbReference>
<keyword evidence="2" id="KW-0238">DNA-binding</keyword>
<dbReference type="Gene3D" id="1.10.10.10">
    <property type="entry name" value="Winged helix-like DNA-binding domain superfamily/Winged helix DNA-binding domain"/>
    <property type="match status" value="1"/>
</dbReference>
<sequence>MGSTLTLIMEEINRFFNEKNTIESDAKIDYSQRNDYLEAVKAFSRMSYQSLYIIDYFEKAFEYVSDNPLFLCGMTAEEVKNLGYEFYFKNVKPVDLELLVKINKAGFEFYEKLAIDERKKYSISYDFCLINERRNEVLINHKLTPFFLTEDGKIWKAICMVSLSNAQSSGNVVISKEKSNDLWNYDIVADQWIIGEKKKLSEREYEILSLSASGLKITEIADKIFLAADTVKFHRKRLFEKIGVNNIAEALAYAKNNKLL</sequence>
<dbReference type="EMBL" id="FQUT01000015">
    <property type="protein sequence ID" value="SHG42707.1"/>
    <property type="molecule type" value="Genomic_DNA"/>
</dbReference>
<proteinExistence type="predicted"/>
<evidence type="ECO:0000256" key="1">
    <source>
        <dbReference type="ARBA" id="ARBA00023015"/>
    </source>
</evidence>
<name>A0A1M5JQ60_9FLAO</name>
<dbReference type="SUPFAM" id="SSF46894">
    <property type="entry name" value="C-terminal effector domain of the bipartite response regulators"/>
    <property type="match status" value="1"/>
</dbReference>
<organism evidence="5 6">
    <name type="scientific">Chryseobacterium arachidis</name>
    <dbReference type="NCBI Taxonomy" id="1416778"/>
    <lineage>
        <taxon>Bacteria</taxon>
        <taxon>Pseudomonadati</taxon>
        <taxon>Bacteroidota</taxon>
        <taxon>Flavobacteriia</taxon>
        <taxon>Flavobacteriales</taxon>
        <taxon>Weeksellaceae</taxon>
        <taxon>Chryseobacterium group</taxon>
        <taxon>Chryseobacterium</taxon>
    </lineage>
</organism>
<keyword evidence="3" id="KW-0804">Transcription</keyword>
<dbReference type="STRING" id="1416778.SAMN05443633_11553"/>
<feature type="domain" description="HTH luxR-type" evidence="4">
    <location>
        <begin position="193"/>
        <end position="258"/>
    </location>
</feature>
<dbReference type="InterPro" id="IPR016032">
    <property type="entry name" value="Sig_transdc_resp-reg_C-effctor"/>
</dbReference>
<dbReference type="CDD" id="cd06170">
    <property type="entry name" value="LuxR_C_like"/>
    <property type="match status" value="1"/>
</dbReference>
<dbReference type="SMART" id="SM00421">
    <property type="entry name" value="HTH_LUXR"/>
    <property type="match status" value="1"/>
</dbReference>
<dbReference type="Proteomes" id="UP000184518">
    <property type="component" value="Unassembled WGS sequence"/>
</dbReference>
<dbReference type="InterPro" id="IPR000792">
    <property type="entry name" value="Tscrpt_reg_LuxR_C"/>
</dbReference>
<dbReference type="Gene3D" id="3.30.450.20">
    <property type="entry name" value="PAS domain"/>
    <property type="match status" value="1"/>
</dbReference>
<dbReference type="PANTHER" id="PTHR44688">
    <property type="entry name" value="DNA-BINDING TRANSCRIPTIONAL ACTIVATOR DEVR_DOSR"/>
    <property type="match status" value="1"/>
</dbReference>
<dbReference type="PRINTS" id="PR00038">
    <property type="entry name" value="HTHLUXR"/>
</dbReference>